<evidence type="ECO:0000313" key="2">
    <source>
        <dbReference type="EMBL" id="MBB5350477.1"/>
    </source>
</evidence>
<feature type="chain" id="PRO_5032387306" evidence="1">
    <location>
        <begin position="20"/>
        <end position="244"/>
    </location>
</feature>
<dbReference type="AlphaFoldDB" id="A0A840UWE2"/>
<evidence type="ECO:0000256" key="1">
    <source>
        <dbReference type="SAM" id="SignalP"/>
    </source>
</evidence>
<gene>
    <name evidence="2" type="ORF">HNR46_000701</name>
</gene>
<dbReference type="RefSeq" id="WP_184015798.1">
    <property type="nucleotide sequence ID" value="NZ_JACHFD010000002.1"/>
</dbReference>
<evidence type="ECO:0000313" key="3">
    <source>
        <dbReference type="Proteomes" id="UP000557717"/>
    </source>
</evidence>
<comment type="caution">
    <text evidence="2">The sequence shown here is derived from an EMBL/GenBank/DDBJ whole genome shotgun (WGS) entry which is preliminary data.</text>
</comment>
<dbReference type="Proteomes" id="UP000557717">
    <property type="component" value="Unassembled WGS sequence"/>
</dbReference>
<feature type="signal peptide" evidence="1">
    <location>
        <begin position="1"/>
        <end position="19"/>
    </location>
</feature>
<sequence length="244" mass="26990">MAKFARVMLGALLFQQVSAQDEPPKPEDGIRVRALAFVMGVKTPKELFAFSSDPGGPQGQKVEVRTYLNHQADMLPTTTKHLVLTSDPAPTSVQIPEKVIAKTTLPEGKKSVILLLVPFKGNEGDPPYRIFAVDDTRTAFPEGSLQVLNMSPTEVMFELDDEKFLFKSGTTRLIKEVPAGEDNLTDMRAFCRIGPGNSAADWKRIAATKWVPPGKKRVFQVLFVDPISQEIHLRGFTDIAKVVR</sequence>
<proteinExistence type="predicted"/>
<reference evidence="2 3" key="1">
    <citation type="submission" date="2020-08" db="EMBL/GenBank/DDBJ databases">
        <title>Genomic Encyclopedia of Type Strains, Phase IV (KMG-IV): sequencing the most valuable type-strain genomes for metagenomic binning, comparative biology and taxonomic classification.</title>
        <authorList>
            <person name="Goeker M."/>
        </authorList>
    </citation>
    <scope>NUCLEOTIDE SEQUENCE [LARGE SCALE GENOMIC DNA]</scope>
    <source>
        <strain evidence="2 3">YC6886</strain>
    </source>
</reference>
<accession>A0A840UWE2</accession>
<dbReference type="EMBL" id="JACHFD010000002">
    <property type="protein sequence ID" value="MBB5350477.1"/>
    <property type="molecule type" value="Genomic_DNA"/>
</dbReference>
<organism evidence="2 3">
    <name type="scientific">Haloferula luteola</name>
    <dbReference type="NCBI Taxonomy" id="595692"/>
    <lineage>
        <taxon>Bacteria</taxon>
        <taxon>Pseudomonadati</taxon>
        <taxon>Verrucomicrobiota</taxon>
        <taxon>Verrucomicrobiia</taxon>
        <taxon>Verrucomicrobiales</taxon>
        <taxon>Verrucomicrobiaceae</taxon>
        <taxon>Haloferula</taxon>
    </lineage>
</organism>
<keyword evidence="3" id="KW-1185">Reference proteome</keyword>
<protein>
    <submittedName>
        <fullName evidence="2">Uncharacterized protein</fullName>
    </submittedName>
</protein>
<name>A0A840UWE2_9BACT</name>
<keyword evidence="1" id="KW-0732">Signal</keyword>